<dbReference type="EMBL" id="LGHJ01000026">
    <property type="protein sequence ID" value="KPL71502.1"/>
    <property type="molecule type" value="Genomic_DNA"/>
</dbReference>
<dbReference type="Pfam" id="PF13426">
    <property type="entry name" value="PAS_9"/>
    <property type="match status" value="1"/>
</dbReference>
<keyword evidence="5" id="KW-1185">Reference proteome</keyword>
<dbReference type="InterPro" id="IPR011006">
    <property type="entry name" value="CheY-like_superfamily"/>
</dbReference>
<dbReference type="PROSITE" id="PS50112">
    <property type="entry name" value="PAS"/>
    <property type="match status" value="1"/>
</dbReference>
<dbReference type="Gene3D" id="3.30.450.20">
    <property type="entry name" value="PAS domain"/>
    <property type="match status" value="2"/>
</dbReference>
<keyword evidence="2" id="KW-0418">Kinase</keyword>
<dbReference type="InterPro" id="IPR000014">
    <property type="entry name" value="PAS"/>
</dbReference>
<keyword evidence="1" id="KW-0808">Transferase</keyword>
<evidence type="ECO:0000256" key="2">
    <source>
        <dbReference type="ARBA" id="ARBA00022777"/>
    </source>
</evidence>
<dbReference type="OrthoDB" id="9816309at2"/>
<comment type="caution">
    <text evidence="4">The sequence shown here is derived from an EMBL/GenBank/DDBJ whole genome shotgun (WGS) entry which is preliminary data.</text>
</comment>
<evidence type="ECO:0000313" key="5">
    <source>
        <dbReference type="Proteomes" id="UP000050514"/>
    </source>
</evidence>
<gene>
    <name evidence="4" type="ORF">AC812_16315</name>
</gene>
<evidence type="ECO:0000256" key="1">
    <source>
        <dbReference type="ARBA" id="ARBA00022679"/>
    </source>
</evidence>
<dbReference type="Gene3D" id="3.30.450.40">
    <property type="match status" value="2"/>
</dbReference>
<dbReference type="STRING" id="360411.AC812_16315"/>
<organism evidence="4 5">
    <name type="scientific">Bellilinea caldifistulae</name>
    <dbReference type="NCBI Taxonomy" id="360411"/>
    <lineage>
        <taxon>Bacteria</taxon>
        <taxon>Bacillati</taxon>
        <taxon>Chloroflexota</taxon>
        <taxon>Anaerolineae</taxon>
        <taxon>Anaerolineales</taxon>
        <taxon>Anaerolineaceae</taxon>
        <taxon>Bellilinea</taxon>
    </lineage>
</organism>
<evidence type="ECO:0000259" key="3">
    <source>
        <dbReference type="PROSITE" id="PS50112"/>
    </source>
</evidence>
<dbReference type="Pfam" id="PF13188">
    <property type="entry name" value="PAS_8"/>
    <property type="match status" value="1"/>
</dbReference>
<accession>A0A0P6WRF6</accession>
<name>A0A0P6WRF6_9CHLR</name>
<dbReference type="SUPFAM" id="SSF55781">
    <property type="entry name" value="GAF domain-like"/>
    <property type="match status" value="2"/>
</dbReference>
<dbReference type="CDD" id="cd00130">
    <property type="entry name" value="PAS"/>
    <property type="match status" value="2"/>
</dbReference>
<dbReference type="InterPro" id="IPR035965">
    <property type="entry name" value="PAS-like_dom_sf"/>
</dbReference>
<dbReference type="SUPFAM" id="SSF52172">
    <property type="entry name" value="CheY-like"/>
    <property type="match status" value="1"/>
</dbReference>
<dbReference type="RefSeq" id="WP_061916616.1">
    <property type="nucleotide sequence ID" value="NZ_DF967971.1"/>
</dbReference>
<evidence type="ECO:0000313" key="4">
    <source>
        <dbReference type="EMBL" id="KPL71502.1"/>
    </source>
</evidence>
<dbReference type="SMART" id="SM00065">
    <property type="entry name" value="GAF"/>
    <property type="match status" value="1"/>
</dbReference>
<dbReference type="SMART" id="SM00091">
    <property type="entry name" value="PAS"/>
    <property type="match status" value="2"/>
</dbReference>
<dbReference type="Pfam" id="PF13185">
    <property type="entry name" value="GAF_2"/>
    <property type="match status" value="1"/>
</dbReference>
<reference evidence="4 5" key="1">
    <citation type="submission" date="2015-07" db="EMBL/GenBank/DDBJ databases">
        <title>Draft genome of Bellilinea caldifistulae DSM 17877.</title>
        <authorList>
            <person name="Hemp J."/>
            <person name="Ward L.M."/>
            <person name="Pace L.A."/>
            <person name="Fischer W.W."/>
        </authorList>
    </citation>
    <scope>NUCLEOTIDE SEQUENCE [LARGE SCALE GENOMIC DNA]</scope>
    <source>
        <strain evidence="4 5">GOMI-1</strain>
    </source>
</reference>
<sequence>MFPSKVIIASTDSSLNHTLVNFLQKSGWVDIQIARSFDHLLEFCCLTDQEILIFLYPPAPSSWQLLESLQSLRRKSKALLILILDPNQIENQSHNALGKLIDGFLLQPVNEYYLNATLMMARERRQRELDLLKSEEKFQRLFLKSNDPSLLVLNQIIIDCNQAALNQLRAERREILGKSLADLSPEIQPDGNFSVNQADFYTNEALKTGFIEFRWLHRRFDGSQFLAEVSLTAIPYAGDLALFAKWRDVTEIEQYKKSLQMSEQRYRQLFETMLNGFALHEMIFDEHHKPVDYRFIAVNPAFEKLTGLSADAILGKTVLEVLPNTEPYWIETYGKVAWSGEPVLIENYSQELDRYYRVFAFSPVKGQFATLFEDITIQRKNERYQSALLQLSEKIRQAYTTEEMAQTIVHTIGLILELETAAIALKSPENADKFRFVFGTGKAKEWIGAEFTKDQGITGYTLRSKTPYFQNNLANDPYYLRDQPQYYHPFVAAVPLISGEDPIGVLLLGRNKSFTDTDQLIVTSMSELIGNALQRMLLQEKTQQTVDYLSALRKIDLTITLGRDLGDRLSVLLEVVVEHQKVDAASIWLKEPQTDFFNLAAIRGFRSGTLPLPTSPYPGITGSPNQFLHLQNQELQSALDGEFGQIIRKEGFTDYMGIPLTTKKK</sequence>
<dbReference type="AlphaFoldDB" id="A0A0P6WRF6"/>
<dbReference type="GO" id="GO:0016301">
    <property type="term" value="F:kinase activity"/>
    <property type="evidence" value="ECO:0007669"/>
    <property type="project" value="UniProtKB-KW"/>
</dbReference>
<dbReference type="SUPFAM" id="SSF55785">
    <property type="entry name" value="PYP-like sensor domain (PAS domain)"/>
    <property type="match status" value="2"/>
</dbReference>
<dbReference type="NCBIfam" id="TIGR00229">
    <property type="entry name" value="sensory_box"/>
    <property type="match status" value="2"/>
</dbReference>
<feature type="domain" description="PAS" evidence="3">
    <location>
        <begin position="262"/>
        <end position="322"/>
    </location>
</feature>
<dbReference type="InterPro" id="IPR029016">
    <property type="entry name" value="GAF-like_dom_sf"/>
</dbReference>
<protein>
    <recommendedName>
        <fullName evidence="3">PAS domain-containing protein</fullName>
    </recommendedName>
</protein>
<proteinExistence type="predicted"/>
<dbReference type="InterPro" id="IPR003018">
    <property type="entry name" value="GAF"/>
</dbReference>
<dbReference type="Proteomes" id="UP000050514">
    <property type="component" value="Unassembled WGS sequence"/>
</dbReference>